<geneLocation type="plasmid" evidence="1">
    <name>pALWED1.1</name>
</geneLocation>
<dbReference type="RefSeq" id="WP_044431636.1">
    <property type="nucleotide sequence ID" value="NZ_CP082144.1"/>
</dbReference>
<evidence type="ECO:0000313" key="1">
    <source>
        <dbReference type="EMBL" id="APW48868.1"/>
    </source>
</evidence>
<dbReference type="AlphaFoldDB" id="A0A1P8KGR4"/>
<protein>
    <submittedName>
        <fullName evidence="1">Uncharacterized protein</fullName>
    </submittedName>
</protein>
<proteinExistence type="predicted"/>
<gene>
    <name evidence="1" type="ORF">BAA96_1p0163</name>
</gene>
<keyword evidence="1" id="KW-0614">Plasmid</keyword>
<organism evidence="1">
    <name type="scientific">Acinetobacter lwoffii</name>
    <dbReference type="NCBI Taxonomy" id="28090"/>
    <lineage>
        <taxon>Bacteria</taxon>
        <taxon>Pseudomonadati</taxon>
        <taxon>Pseudomonadota</taxon>
        <taxon>Gammaproteobacteria</taxon>
        <taxon>Moraxellales</taxon>
        <taxon>Moraxellaceae</taxon>
        <taxon>Acinetobacter</taxon>
    </lineage>
</organism>
<accession>A0A1P8KGR4</accession>
<sequence length="544" mass="62192">MSKSDNTIKRIVMTVDQFYKHDEQDEQYAYGFDMSTNEPVRIRMSSSEEFTKIINKLNKHHTENVSVDEVHAKFDSGRNQRTSLDTHNRGANRGRIICFDKCVDSPNESLDGYKTYVAQWCNVMSNNPNSQLIKAVTSINVHQQKNGDFFVKAQIIEDAAHMQVPNVKINSPALHNAIIKNNLQLLVKSLSNSTDNQPERIPFSKIVVRYESGSVLTTIPLIPTYDSADRESVKQFAKPDPLMERGGIDKTKKSYRVAKDPIESIKDILNGNDFHTATFDPNFVPSNQYEKDQFDKQAQNVYVMDQARIALFALLGDRQIKVFYNEDVDKEKNQNLKRLYAGLVSQKLLPEVYHGQQLQLGALYKDTFLKKFFNNKTPHAGFRKVDPEIDLRTGEGVRGVGAPPLVNQFTDDYGNPKPHDLNPQFLSQVDRQTMNKLTHAKQQFAEAFIVIQPHQRNSNNCFVSFIEPVELTQTRMNALNFSEITVEHVQQHKASIDSPLSKNFNHDLLPDPQELMMKVRQPEMDVKKSQEKAATSDVYNDMTF</sequence>
<name>A0A1P8KGR4_ACILW</name>
<reference evidence="1" key="1">
    <citation type="journal article" date="2016" name="Biomed. Res. Int.">
        <title>Resistance of Permafrost and Modern Acinetobacter lwoffii Strains to Heavy Metals and Arsenic Revealed by Genome Analysis.</title>
        <authorList>
            <person name="Mindlin S."/>
            <person name="Petrenko A."/>
            <person name="Kurakov A."/>
            <person name="Beletsky A."/>
            <person name="Mardanov A."/>
            <person name="Petrova M."/>
        </authorList>
    </citation>
    <scope>NUCLEOTIDE SEQUENCE</scope>
    <source>
        <strain evidence="1">ED23-35</strain>
        <plasmid evidence="1">pALWED1.1</plasmid>
    </source>
</reference>
<dbReference type="EMBL" id="KX426227">
    <property type="protein sequence ID" value="APW48868.1"/>
    <property type="molecule type" value="Genomic_DNA"/>
</dbReference>